<feature type="signal peptide" evidence="2">
    <location>
        <begin position="1"/>
        <end position="32"/>
    </location>
</feature>
<feature type="region of interest" description="Disordered" evidence="1">
    <location>
        <begin position="66"/>
        <end position="133"/>
    </location>
</feature>
<evidence type="ECO:0008006" key="5">
    <source>
        <dbReference type="Google" id="ProtNLM"/>
    </source>
</evidence>
<keyword evidence="2" id="KW-0732">Signal</keyword>
<dbReference type="AlphaFoldDB" id="A0A1E5C2I5"/>
<proteinExistence type="predicted"/>
<reference evidence="3 4" key="1">
    <citation type="journal article" date="2012" name="Science">
        <title>Ecological populations of bacteria act as socially cohesive units of antibiotic production and resistance.</title>
        <authorList>
            <person name="Cordero O.X."/>
            <person name="Wildschutte H."/>
            <person name="Kirkup B."/>
            <person name="Proehl S."/>
            <person name="Ngo L."/>
            <person name="Hussain F."/>
            <person name="Le Roux F."/>
            <person name="Mincer T."/>
            <person name="Polz M.F."/>
        </authorList>
    </citation>
    <scope>NUCLEOTIDE SEQUENCE [LARGE SCALE GENOMIC DNA]</scope>
    <source>
        <strain evidence="3 4">FF-454</strain>
    </source>
</reference>
<dbReference type="RefSeq" id="WP_016960530.1">
    <property type="nucleotide sequence ID" value="NZ_AJWN02000080.1"/>
</dbReference>
<evidence type="ECO:0000313" key="4">
    <source>
        <dbReference type="Proteomes" id="UP000095039"/>
    </source>
</evidence>
<protein>
    <recommendedName>
        <fullName evidence="5">Secreted protein</fullName>
    </recommendedName>
</protein>
<feature type="compositionally biased region" description="Basic residues" evidence="1">
    <location>
        <begin position="72"/>
        <end position="85"/>
    </location>
</feature>
<keyword evidence="4" id="KW-1185">Reference proteome</keyword>
<dbReference type="Proteomes" id="UP000095039">
    <property type="component" value="Unassembled WGS sequence"/>
</dbReference>
<dbReference type="EMBL" id="AJWN02000080">
    <property type="protein sequence ID" value="OEE59718.1"/>
    <property type="molecule type" value="Genomic_DNA"/>
</dbReference>
<gene>
    <name evidence="3" type="ORF">A1OK_13700</name>
</gene>
<sequence length="133" mass="14536">MNDMANLTKTSTRLALLSLSLFLMSGVVSAYAAEEVDVSEVVEVESGPMTAIEVIIGKRIPDTVIEGERPPHVYRPRTPIFHHHHPENEPVPPKITKHLLVDHPELNNNQGRIIRTPPGSGSTDSNTGDSSNN</sequence>
<comment type="caution">
    <text evidence="3">The sequence shown here is derived from an EMBL/GenBank/DDBJ whole genome shotgun (WGS) entry which is preliminary data.</text>
</comment>
<evidence type="ECO:0000256" key="2">
    <source>
        <dbReference type="SAM" id="SignalP"/>
    </source>
</evidence>
<evidence type="ECO:0000256" key="1">
    <source>
        <dbReference type="SAM" id="MobiDB-lite"/>
    </source>
</evidence>
<organism evidence="3 4">
    <name type="scientific">Enterovibrio norvegicus FF-454</name>
    <dbReference type="NCBI Taxonomy" id="1185651"/>
    <lineage>
        <taxon>Bacteria</taxon>
        <taxon>Pseudomonadati</taxon>
        <taxon>Pseudomonadota</taxon>
        <taxon>Gammaproteobacteria</taxon>
        <taxon>Vibrionales</taxon>
        <taxon>Vibrionaceae</taxon>
        <taxon>Enterovibrio</taxon>
    </lineage>
</organism>
<feature type="compositionally biased region" description="Low complexity" evidence="1">
    <location>
        <begin position="116"/>
        <end position="133"/>
    </location>
</feature>
<feature type="chain" id="PRO_5009172361" description="Secreted protein" evidence="2">
    <location>
        <begin position="33"/>
        <end position="133"/>
    </location>
</feature>
<name>A0A1E5C2I5_9GAMM</name>
<accession>A0A1E5C2I5</accession>
<evidence type="ECO:0000313" key="3">
    <source>
        <dbReference type="EMBL" id="OEE59718.1"/>
    </source>
</evidence>